<dbReference type="InterPro" id="IPR055442">
    <property type="entry name" value="Beta-prop_EML-like_2nd"/>
</dbReference>
<feature type="region of interest" description="Disordered" evidence="4">
    <location>
        <begin position="530"/>
        <end position="595"/>
    </location>
</feature>
<evidence type="ECO:0000256" key="2">
    <source>
        <dbReference type="ARBA" id="ARBA00022737"/>
    </source>
</evidence>
<sequence length="595" mass="64509">MSTPVCSGSAGRQLITAAYLLEPDPSPGQMAFCTVGDGHFKSWTVDFPKQTGAAPVVTQKKGTYGKCVAARNPTDWAWRGEDGSAWMVGDSGHIYLAMRHSAMASRQLAPPAQPQQGAATLGCVAKLPDGRWIAGGLDGTIFIGSQGLELEEAIRFPQLRGPDVQAFCSTSSARLNSVSVRGCLAVFGTANHALVLVDYTRRQLVRVLQVAHAVEAWALDFHPELAILATGSARGDVRFWNVADRKPAVGKVLKTEWAVWSLAFLPTDGSLMALGHDKGMVEVLRFPSLQPAFRERLSHAGERISALRFSNCGVWLAAGCWDQEVYLLKLTAVGDGNAEVLLHRVLSGNSSSITTVMFSADSQYVMSSSKDAQTLFWSTKDGASQRHSSIFRDTRWQKPWTSVLGWHVIGIWGDPSYDGTDINSACQSNEPLDDLLAFGDDNGCVKLIRFPSPFTDPGVKVYSGHASHVTAVKFSQSNVLVSLGGDDHSICQWSLVKPRGVPQEQPSLHPWTQLAGADEPQDRFAFLGRERAGSQSGRERRETQESKDLARFASPAPGSPQRPVATPQVADATMRQPTGYYRNQSRGVGAALQWS</sequence>
<reference evidence="6" key="1">
    <citation type="submission" date="2021-02" db="EMBL/GenBank/DDBJ databases">
        <authorList>
            <person name="Dougan E. K."/>
            <person name="Rhodes N."/>
            <person name="Thang M."/>
            <person name="Chan C."/>
        </authorList>
    </citation>
    <scope>NUCLEOTIDE SEQUENCE</scope>
</reference>
<evidence type="ECO:0000259" key="5">
    <source>
        <dbReference type="Pfam" id="PF23414"/>
    </source>
</evidence>
<accession>A0A812SBR9</accession>
<dbReference type="PANTHER" id="PTHR13720">
    <property type="entry name" value="WD-40 REPEAT PROTEIN"/>
    <property type="match status" value="1"/>
</dbReference>
<dbReference type="SUPFAM" id="SSF101908">
    <property type="entry name" value="Putative isomerase YbhE"/>
    <property type="match status" value="1"/>
</dbReference>
<feature type="repeat" description="WD" evidence="3">
    <location>
        <begin position="346"/>
        <end position="387"/>
    </location>
</feature>
<proteinExistence type="predicted"/>
<keyword evidence="1 3" id="KW-0853">WD repeat</keyword>
<feature type="compositionally biased region" description="Basic and acidic residues" evidence="4">
    <location>
        <begin position="530"/>
        <end position="550"/>
    </location>
</feature>
<dbReference type="PANTHER" id="PTHR13720:SF33">
    <property type="entry name" value="HELP DOMAIN-CONTAINING PROTEIN"/>
    <property type="match status" value="1"/>
</dbReference>
<dbReference type="InterPro" id="IPR015943">
    <property type="entry name" value="WD40/YVTN_repeat-like_dom_sf"/>
</dbReference>
<dbReference type="Proteomes" id="UP000604046">
    <property type="component" value="Unassembled WGS sequence"/>
</dbReference>
<evidence type="ECO:0000313" key="6">
    <source>
        <dbReference type="EMBL" id="CAE7476534.1"/>
    </source>
</evidence>
<dbReference type="Gene3D" id="2.130.10.10">
    <property type="entry name" value="YVTN repeat-like/Quinoprotein amine dehydrogenase"/>
    <property type="match status" value="2"/>
</dbReference>
<protein>
    <submittedName>
        <fullName evidence="6">EML3 protein</fullName>
    </submittedName>
</protein>
<dbReference type="EMBL" id="CAJNDS010002442">
    <property type="protein sequence ID" value="CAE7476534.1"/>
    <property type="molecule type" value="Genomic_DNA"/>
</dbReference>
<keyword evidence="2" id="KW-0677">Repeat</keyword>
<organism evidence="6 7">
    <name type="scientific">Symbiodinium natans</name>
    <dbReference type="NCBI Taxonomy" id="878477"/>
    <lineage>
        <taxon>Eukaryota</taxon>
        <taxon>Sar</taxon>
        <taxon>Alveolata</taxon>
        <taxon>Dinophyceae</taxon>
        <taxon>Suessiales</taxon>
        <taxon>Symbiodiniaceae</taxon>
        <taxon>Symbiodinium</taxon>
    </lineage>
</organism>
<evidence type="ECO:0000256" key="1">
    <source>
        <dbReference type="ARBA" id="ARBA00022574"/>
    </source>
</evidence>
<evidence type="ECO:0000256" key="4">
    <source>
        <dbReference type="SAM" id="MobiDB-lite"/>
    </source>
</evidence>
<dbReference type="Pfam" id="PF00400">
    <property type="entry name" value="WD40"/>
    <property type="match status" value="1"/>
</dbReference>
<dbReference type="GO" id="GO:0008017">
    <property type="term" value="F:microtubule binding"/>
    <property type="evidence" value="ECO:0007669"/>
    <property type="project" value="TreeGrafter"/>
</dbReference>
<feature type="repeat" description="WD" evidence="3">
    <location>
        <begin position="462"/>
        <end position="495"/>
    </location>
</feature>
<name>A0A812SBR9_9DINO</name>
<keyword evidence="7" id="KW-1185">Reference proteome</keyword>
<dbReference type="PROSITE" id="PS50082">
    <property type="entry name" value="WD_REPEATS_2"/>
    <property type="match status" value="3"/>
</dbReference>
<gene>
    <name evidence="6" type="primary">EML3</name>
    <name evidence="6" type="ORF">SNAT2548_LOCUS26767</name>
</gene>
<evidence type="ECO:0000313" key="7">
    <source>
        <dbReference type="Proteomes" id="UP000604046"/>
    </source>
</evidence>
<dbReference type="AlphaFoldDB" id="A0A812SBR9"/>
<feature type="repeat" description="WD" evidence="3">
    <location>
        <begin position="209"/>
        <end position="242"/>
    </location>
</feature>
<dbReference type="InterPro" id="IPR036322">
    <property type="entry name" value="WD40_repeat_dom_sf"/>
</dbReference>
<dbReference type="InterPro" id="IPR050630">
    <property type="entry name" value="WD_repeat_EMAP"/>
</dbReference>
<dbReference type="InterPro" id="IPR001680">
    <property type="entry name" value="WD40_rpt"/>
</dbReference>
<feature type="domain" description="EML-like second beta-propeller" evidence="5">
    <location>
        <begin position="217"/>
        <end position="494"/>
    </location>
</feature>
<dbReference type="Pfam" id="PF23414">
    <property type="entry name" value="Beta-prop_EML_2"/>
    <property type="match status" value="1"/>
</dbReference>
<comment type="caution">
    <text evidence="6">The sequence shown here is derived from an EMBL/GenBank/DDBJ whole genome shotgun (WGS) entry which is preliminary data.</text>
</comment>
<evidence type="ECO:0000256" key="3">
    <source>
        <dbReference type="PROSITE-ProRule" id="PRU00221"/>
    </source>
</evidence>
<dbReference type="OrthoDB" id="435763at2759"/>
<dbReference type="SMART" id="SM00320">
    <property type="entry name" value="WD40"/>
    <property type="match status" value="5"/>
</dbReference>
<dbReference type="SUPFAM" id="SSF50978">
    <property type="entry name" value="WD40 repeat-like"/>
    <property type="match status" value="1"/>
</dbReference>
<dbReference type="PROSITE" id="PS50294">
    <property type="entry name" value="WD_REPEATS_REGION"/>
    <property type="match status" value="2"/>
</dbReference>